<dbReference type="EMBL" id="OFSM01000010">
    <property type="protein sequence ID" value="SOY29538.1"/>
    <property type="molecule type" value="Genomic_DNA"/>
</dbReference>
<name>A0A2K4ZGE2_9FIRM</name>
<sequence length="125" mass="13555">MMDISYDDRIAVYLVEVHMGADDEKKRKEQRNETDENKKETAASAGTGTGSPDMMAQNQSVFTLIQYFLPVSLGRRSGLSHRPKNGGGGGRGIAVFQAGAGGFCARKRGICLHIAKTHSPKQDTQ</sequence>
<evidence type="ECO:0000313" key="3">
    <source>
        <dbReference type="Proteomes" id="UP000236311"/>
    </source>
</evidence>
<reference evidence="2 3" key="1">
    <citation type="submission" date="2018-01" db="EMBL/GenBank/DDBJ databases">
        <authorList>
            <person name="Gaut B.S."/>
            <person name="Morton B.R."/>
            <person name="Clegg M.T."/>
            <person name="Duvall M.R."/>
        </authorList>
    </citation>
    <scope>NUCLEOTIDE SEQUENCE [LARGE SCALE GENOMIC DNA]</scope>
    <source>
        <strain evidence="2">GP69</strain>
    </source>
</reference>
<dbReference type="AlphaFoldDB" id="A0A2K4ZGE2"/>
<dbReference type="Proteomes" id="UP000236311">
    <property type="component" value="Unassembled WGS sequence"/>
</dbReference>
<accession>A0A2K4ZGE2</accession>
<feature type="compositionally biased region" description="Basic and acidic residues" evidence="1">
    <location>
        <begin position="21"/>
        <end position="41"/>
    </location>
</feature>
<organism evidence="2 3">
    <name type="scientific">Acetatifactor muris</name>
    <dbReference type="NCBI Taxonomy" id="879566"/>
    <lineage>
        <taxon>Bacteria</taxon>
        <taxon>Bacillati</taxon>
        <taxon>Bacillota</taxon>
        <taxon>Clostridia</taxon>
        <taxon>Lachnospirales</taxon>
        <taxon>Lachnospiraceae</taxon>
        <taxon>Acetatifactor</taxon>
    </lineage>
</organism>
<evidence type="ECO:0000313" key="2">
    <source>
        <dbReference type="EMBL" id="SOY29538.1"/>
    </source>
</evidence>
<evidence type="ECO:0000256" key="1">
    <source>
        <dbReference type="SAM" id="MobiDB-lite"/>
    </source>
</evidence>
<protein>
    <submittedName>
        <fullName evidence="2">Uncharacterized protein</fullName>
    </submittedName>
</protein>
<proteinExistence type="predicted"/>
<feature type="region of interest" description="Disordered" evidence="1">
    <location>
        <begin position="21"/>
        <end position="55"/>
    </location>
</feature>
<keyword evidence="3" id="KW-1185">Reference proteome</keyword>
<gene>
    <name evidence="2" type="ORF">AMURIS_02259</name>
</gene>
<dbReference type="RefSeq" id="WP_103239635.1">
    <property type="nucleotide sequence ID" value="NZ_CANRXC010000021.1"/>
</dbReference>